<evidence type="ECO:0000256" key="4">
    <source>
        <dbReference type="ARBA" id="ARBA00022833"/>
    </source>
</evidence>
<name>A0A061F8L6_THECC</name>
<organism evidence="6 7">
    <name type="scientific">Theobroma cacao</name>
    <name type="common">Cacao</name>
    <name type="synonym">Cocoa</name>
    <dbReference type="NCBI Taxonomy" id="3641"/>
    <lineage>
        <taxon>Eukaryota</taxon>
        <taxon>Viridiplantae</taxon>
        <taxon>Streptophyta</taxon>
        <taxon>Embryophyta</taxon>
        <taxon>Tracheophyta</taxon>
        <taxon>Spermatophyta</taxon>
        <taxon>Magnoliopsida</taxon>
        <taxon>eudicotyledons</taxon>
        <taxon>Gunneridae</taxon>
        <taxon>Pentapetalae</taxon>
        <taxon>rosids</taxon>
        <taxon>malvids</taxon>
        <taxon>Malvales</taxon>
        <taxon>Malvaceae</taxon>
        <taxon>Byttnerioideae</taxon>
        <taxon>Theobroma</taxon>
    </lineage>
</organism>
<evidence type="ECO:0000313" key="6">
    <source>
        <dbReference type="EMBL" id="EOY10859.1"/>
    </source>
</evidence>
<keyword evidence="7" id="KW-1185">Reference proteome</keyword>
<dbReference type="InterPro" id="IPR046349">
    <property type="entry name" value="C1-like_sf"/>
</dbReference>
<dbReference type="PANTHER" id="PTHR32410:SF207">
    <property type="entry name" value="DC1 DOMAIN-CONTAINING PROTEIN"/>
    <property type="match status" value="1"/>
</dbReference>
<dbReference type="InterPro" id="IPR004146">
    <property type="entry name" value="DC1"/>
</dbReference>
<keyword evidence="4" id="KW-0862">Zinc</keyword>
<dbReference type="Proteomes" id="UP000026915">
    <property type="component" value="Chromosome 5"/>
</dbReference>
<gene>
    <name evidence="6" type="ORF">TCM_026153</name>
</gene>
<evidence type="ECO:0000259" key="5">
    <source>
        <dbReference type="PROSITE" id="PS50081"/>
    </source>
</evidence>
<keyword evidence="2" id="KW-0677">Repeat</keyword>
<dbReference type="InterPro" id="IPR001965">
    <property type="entry name" value="Znf_PHD"/>
</dbReference>
<evidence type="ECO:0000256" key="1">
    <source>
        <dbReference type="ARBA" id="ARBA00022723"/>
    </source>
</evidence>
<keyword evidence="3" id="KW-0863">Zinc-finger</keyword>
<dbReference type="AlphaFoldDB" id="A0A061F8L6"/>
<sequence>MEIKLASHEHSMHYYCFHETDDKQCHKCREEICGAAYACLRCQLWLHESCAKALEHLPREITHPLHSQHHLMLDWSGVFTREFICDICLKISSGTNYTCSRCNFELDLVCAFSTNDDQQAMKKERSSADRDKQIIQHYCHRDPLVLYKHSSKEEHDYNCSWCDKPLTGIFYGCKGCRFFLHEFCTNKIPKTLNHPFHPSHPLRLHFVDSNTNCNACTQLIRQRTASTYSYCCQECNFNLDFDCAKLFPTLKHECHDHYLTYFGLNNFKDKIIKYYLECNTCHELCLDSLYRCVQCDLNLHLKCVPIPPSAEHRYHIHLLVLENSIKEDDFGEYYCDICEKERDPTHEVYYCRKCTYIAHIQCVLNEDETSAGKVSSSAPESMDSEAFVEKEMEQFETIYDDLQQTLVRPLIHEHLLKFCEATEKFEPQYCTACRLILSGPGYICEECPLYIQGYYLHEKCSQLPNEIQHPLHSHHVLNLYTRHPSMGDFIICDECGDFFRGFFYLCEECDFELDLKCAMQAGPKRGLSTLKEAERETELFHFSHRHKLVFGNFRDPTYERQCNFCRLQIFGPTYYCFLCGWILHESCLRLPQVMQVPLHPQHMSILSSTRYGCCLACALKLLSAGYSYICEECHLSFHITCANSLRRPLKRKSHMHDLYCFGTEFDRFFAMYSTSIDFYTAYFCSHCGEVCSGQPFYRCLECYINFHIECVPIPQIVKSKSHIHPFTLKDSFIEDDLGEYYCDVCEKERHLSDGIYYCEECQGLFVAHIECVLLEEEEVLSYLVPRESERERKKRTRKAYLARRRQISNLQKAIDHEEQLQGI</sequence>
<dbReference type="PROSITE" id="PS50081">
    <property type="entry name" value="ZF_DAG_PE_2"/>
    <property type="match status" value="1"/>
</dbReference>
<dbReference type="SMART" id="SM00109">
    <property type="entry name" value="C1"/>
    <property type="match status" value="5"/>
</dbReference>
<dbReference type="SMART" id="SM00249">
    <property type="entry name" value="PHD"/>
    <property type="match status" value="5"/>
</dbReference>
<dbReference type="GO" id="GO:0008270">
    <property type="term" value="F:zinc ion binding"/>
    <property type="evidence" value="ECO:0007669"/>
    <property type="project" value="UniProtKB-KW"/>
</dbReference>
<dbReference type="eggNOG" id="ENOG502SIES">
    <property type="taxonomic scope" value="Eukaryota"/>
</dbReference>
<proteinExistence type="predicted"/>
<dbReference type="OMA" id="DENICDK"/>
<dbReference type="PANTHER" id="PTHR32410">
    <property type="entry name" value="CYSTEINE/HISTIDINE-RICH C1 DOMAIN FAMILY PROTEIN"/>
    <property type="match status" value="1"/>
</dbReference>
<accession>A0A061F8L6</accession>
<feature type="domain" description="Phorbol-ester/DAG-type" evidence="5">
    <location>
        <begin position="199"/>
        <end position="254"/>
    </location>
</feature>
<dbReference type="Pfam" id="PF03107">
    <property type="entry name" value="C1_2"/>
    <property type="match status" value="6"/>
</dbReference>
<keyword evidence="1" id="KW-0479">Metal-binding</keyword>
<dbReference type="InParanoid" id="A0A061F8L6"/>
<evidence type="ECO:0000256" key="3">
    <source>
        <dbReference type="ARBA" id="ARBA00022771"/>
    </source>
</evidence>
<evidence type="ECO:0000313" key="7">
    <source>
        <dbReference type="Proteomes" id="UP000026915"/>
    </source>
</evidence>
<reference evidence="6 7" key="1">
    <citation type="journal article" date="2013" name="Genome Biol.">
        <title>The genome sequence of the most widely cultivated cacao type and its use to identify candidate genes regulating pod color.</title>
        <authorList>
            <person name="Motamayor J.C."/>
            <person name="Mockaitis K."/>
            <person name="Schmutz J."/>
            <person name="Haiminen N."/>
            <person name="Iii D.L."/>
            <person name="Cornejo O."/>
            <person name="Findley S.D."/>
            <person name="Zheng P."/>
            <person name="Utro F."/>
            <person name="Royaert S."/>
            <person name="Saski C."/>
            <person name="Jenkins J."/>
            <person name="Podicheti R."/>
            <person name="Zhao M."/>
            <person name="Scheffler B.E."/>
            <person name="Stack J.C."/>
            <person name="Feltus F.A."/>
            <person name="Mustiga G.M."/>
            <person name="Amores F."/>
            <person name="Phillips W."/>
            <person name="Marelli J.P."/>
            <person name="May G.D."/>
            <person name="Shapiro H."/>
            <person name="Ma J."/>
            <person name="Bustamante C.D."/>
            <person name="Schnell R.J."/>
            <person name="Main D."/>
            <person name="Gilbert D."/>
            <person name="Parida L."/>
            <person name="Kuhn D.N."/>
        </authorList>
    </citation>
    <scope>NUCLEOTIDE SEQUENCE [LARGE SCALE GENOMIC DNA]</scope>
    <source>
        <strain evidence="7">cv. Matina 1-6</strain>
    </source>
</reference>
<dbReference type="HOGENOM" id="CLU_017477_0_0_1"/>
<dbReference type="InterPro" id="IPR002219">
    <property type="entry name" value="PKC_DAG/PE"/>
</dbReference>
<dbReference type="InterPro" id="IPR053192">
    <property type="entry name" value="Vacuole_Formation_Reg"/>
</dbReference>
<evidence type="ECO:0000256" key="2">
    <source>
        <dbReference type="ARBA" id="ARBA00022737"/>
    </source>
</evidence>
<dbReference type="Gramene" id="EOY10859">
    <property type="protein sequence ID" value="EOY10859"/>
    <property type="gene ID" value="TCM_026153"/>
</dbReference>
<protein>
    <submittedName>
        <fullName evidence="6">Cysteine/Histidine-rich C1 domain family protein, putative</fullName>
    </submittedName>
</protein>
<dbReference type="EMBL" id="CM001883">
    <property type="protein sequence ID" value="EOY10859.1"/>
    <property type="molecule type" value="Genomic_DNA"/>
</dbReference>
<dbReference type="SUPFAM" id="SSF57889">
    <property type="entry name" value="Cysteine-rich domain"/>
    <property type="match status" value="8"/>
</dbReference>